<name>A0A316WA17_9FLAO</name>
<organism evidence="1 2">
    <name type="scientific">Chryseobacterium viscerum</name>
    <dbReference type="NCBI Taxonomy" id="1037377"/>
    <lineage>
        <taxon>Bacteria</taxon>
        <taxon>Pseudomonadati</taxon>
        <taxon>Bacteroidota</taxon>
        <taxon>Flavobacteriia</taxon>
        <taxon>Flavobacteriales</taxon>
        <taxon>Weeksellaceae</taxon>
        <taxon>Chryseobacterium group</taxon>
        <taxon>Chryseobacterium</taxon>
    </lineage>
</organism>
<protein>
    <submittedName>
        <fullName evidence="1">Uncharacterized protein</fullName>
    </submittedName>
</protein>
<dbReference type="Proteomes" id="UP000236413">
    <property type="component" value="Unassembled WGS sequence"/>
</dbReference>
<evidence type="ECO:0000313" key="1">
    <source>
        <dbReference type="EMBL" id="PWN58067.1"/>
    </source>
</evidence>
<dbReference type="EMBL" id="PPEG02000014">
    <property type="protein sequence ID" value="PWN58067.1"/>
    <property type="molecule type" value="Genomic_DNA"/>
</dbReference>
<sequence length="65" mass="7745">MLIGSTSKYIRNRSNFLCEDYRYSGAIDYMDEKGVLDYIVVFKFLIYSPKNHTKKILEEWEIIAD</sequence>
<gene>
    <name evidence="1" type="ORF">C1634_024885</name>
</gene>
<reference evidence="1 2" key="1">
    <citation type="submission" date="2018-04" db="EMBL/GenBank/DDBJ databases">
        <title>Chryseobacterium oncorhynchi 701B-08T from rainbow trout, and Chryseobacterium viscerum 687B-08T from diseased fish.</title>
        <authorList>
            <person name="Jeong J.-J."/>
            <person name="Lee Y.J."/>
            <person name="Pathiraja D."/>
            <person name="Park B."/>
            <person name="Choi I.-G."/>
            <person name="Kim K.D."/>
        </authorList>
    </citation>
    <scope>NUCLEOTIDE SEQUENCE [LARGE SCALE GENOMIC DNA]</scope>
    <source>
        <strain evidence="1 2">687B-08</strain>
    </source>
</reference>
<comment type="caution">
    <text evidence="1">The sequence shown here is derived from an EMBL/GenBank/DDBJ whole genome shotgun (WGS) entry which is preliminary data.</text>
</comment>
<evidence type="ECO:0000313" key="2">
    <source>
        <dbReference type="Proteomes" id="UP000236413"/>
    </source>
</evidence>
<accession>A0A316WA17</accession>
<proteinExistence type="predicted"/>
<dbReference type="AlphaFoldDB" id="A0A316WA17"/>